<gene>
    <name evidence="1" type="ORF">D9619_012587</name>
</gene>
<dbReference type="Proteomes" id="UP000567179">
    <property type="component" value="Unassembled WGS sequence"/>
</dbReference>
<accession>A0A8H5EZ12</accession>
<sequence length="374" mass="41460">MNVPYCLVDDQPHDQEPCLQTCLWDAYRKLVPPPRQGLDTNPSDHWLLQVHRIVVLTITGACSYSPKKKWVAIRQRRLYAGGIARQCGGRPGFVPVNGDRRAVDIPDFSGNRIMTSPENIEVTPLASLSVPSFTSGTPVNHSKFPDIEPLATQPRVVEGRLHVFPKDRLSNNAASFILGTCAFFPWTVYIAPEDEVKMYPSCLSMNHCGGRPPLREMGGQLLFSTSLVTESRPRSGILKPHRSPASPSHRSSLAMFFTSQAPHATSTEVRSADLTTFIWEIEETGDDPKHEPAVQPGQAVILDFQPLLGERGYAHMTPVKPAAVNDDYVPTWTVSHRGPRSKTKKATFASTMWELPGGIVTRKISSNMHKLHPD</sequence>
<evidence type="ECO:0000313" key="2">
    <source>
        <dbReference type="Proteomes" id="UP000567179"/>
    </source>
</evidence>
<keyword evidence="2" id="KW-1185">Reference proteome</keyword>
<evidence type="ECO:0000313" key="1">
    <source>
        <dbReference type="EMBL" id="KAF5317815.1"/>
    </source>
</evidence>
<name>A0A8H5EZ12_9AGAR</name>
<dbReference type="PANTHER" id="PTHR42815">
    <property type="entry name" value="FAD-BINDING, PUTATIVE (AFU_ORTHOLOGUE AFUA_6G07600)-RELATED"/>
    <property type="match status" value="1"/>
</dbReference>
<organism evidence="1 2">
    <name type="scientific">Psilocybe cf. subviscida</name>
    <dbReference type="NCBI Taxonomy" id="2480587"/>
    <lineage>
        <taxon>Eukaryota</taxon>
        <taxon>Fungi</taxon>
        <taxon>Dikarya</taxon>
        <taxon>Basidiomycota</taxon>
        <taxon>Agaricomycotina</taxon>
        <taxon>Agaricomycetes</taxon>
        <taxon>Agaricomycetidae</taxon>
        <taxon>Agaricales</taxon>
        <taxon>Agaricineae</taxon>
        <taxon>Strophariaceae</taxon>
        <taxon>Psilocybe</taxon>
    </lineage>
</organism>
<dbReference type="OrthoDB" id="436496at2759"/>
<reference evidence="1 2" key="1">
    <citation type="journal article" date="2020" name="ISME J.">
        <title>Uncovering the hidden diversity of litter-decomposition mechanisms in mushroom-forming fungi.</title>
        <authorList>
            <person name="Floudas D."/>
            <person name="Bentzer J."/>
            <person name="Ahren D."/>
            <person name="Johansson T."/>
            <person name="Persson P."/>
            <person name="Tunlid A."/>
        </authorList>
    </citation>
    <scope>NUCLEOTIDE SEQUENCE [LARGE SCALE GENOMIC DNA]</scope>
    <source>
        <strain evidence="1 2">CBS 101986</strain>
    </source>
</reference>
<proteinExistence type="predicted"/>
<protein>
    <submittedName>
        <fullName evidence="1">Uncharacterized protein</fullName>
    </submittedName>
</protein>
<dbReference type="EMBL" id="JAACJJ010000032">
    <property type="protein sequence ID" value="KAF5317815.1"/>
    <property type="molecule type" value="Genomic_DNA"/>
</dbReference>
<dbReference type="PANTHER" id="PTHR42815:SF2">
    <property type="entry name" value="FAD-BINDING, PUTATIVE (AFU_ORTHOLOGUE AFUA_6G07600)-RELATED"/>
    <property type="match status" value="1"/>
</dbReference>
<comment type="caution">
    <text evidence="1">The sequence shown here is derived from an EMBL/GenBank/DDBJ whole genome shotgun (WGS) entry which is preliminary data.</text>
</comment>
<dbReference type="AlphaFoldDB" id="A0A8H5EZ12"/>